<dbReference type="OrthoDB" id="3001771at2759"/>
<accession>A0A9P6EUD1</accession>
<sequence>MAALRDLPSELLGSVFEELYLLNRRVKEPDSSEMVWEFLDFRNPNLFPWVLSRICQQWAQVVAQYPHFWTRVALDISSKEPLPLGAFRWSKNHSFQALVYHSGYSKELTPSIHADEYALAYTSVERNRAHTIKEALAPHLGRCTSLEYDVLLASSLPDLPNLLQRNSMPNIQVLKLDSRTFDSRLLTVLGTRSSFKGLSLTPFRCMEAFKLPMATFISIGRLDPQLWSHSKRDRFFRLQLYHYEFCITEQEAEYQNGVASISEFLRFLPSLHVPDLQLEDLSVCPNPDSATSPTSVITTDKTTPPPINLRLIWFTIKNSSKTFLDEFFQRCLIKADFTKIENCVLPNDATVYHTDDLTLIKMPSSADLSSILTHFSGDTVRFKSCLYLNDAYLRLLSDISCEMFQYLYIKDCEGYTIQGLKNMVITMEENWEEAEADTERDGWEVVTRMATINLKGTGPKPSSEDATWFREHLETFRCN</sequence>
<dbReference type="EMBL" id="MU157825">
    <property type="protein sequence ID" value="KAF9535032.1"/>
    <property type="molecule type" value="Genomic_DNA"/>
</dbReference>
<keyword evidence="2" id="KW-1185">Reference proteome</keyword>
<dbReference type="AlphaFoldDB" id="A0A9P6EUD1"/>
<organism evidence="1 2">
    <name type="scientific">Crepidotus variabilis</name>
    <dbReference type="NCBI Taxonomy" id="179855"/>
    <lineage>
        <taxon>Eukaryota</taxon>
        <taxon>Fungi</taxon>
        <taxon>Dikarya</taxon>
        <taxon>Basidiomycota</taxon>
        <taxon>Agaricomycotina</taxon>
        <taxon>Agaricomycetes</taxon>
        <taxon>Agaricomycetidae</taxon>
        <taxon>Agaricales</taxon>
        <taxon>Agaricineae</taxon>
        <taxon>Crepidotaceae</taxon>
        <taxon>Crepidotus</taxon>
    </lineage>
</organism>
<comment type="caution">
    <text evidence="1">The sequence shown here is derived from an EMBL/GenBank/DDBJ whole genome shotgun (WGS) entry which is preliminary data.</text>
</comment>
<proteinExistence type="predicted"/>
<evidence type="ECO:0000313" key="1">
    <source>
        <dbReference type="EMBL" id="KAF9535032.1"/>
    </source>
</evidence>
<evidence type="ECO:0008006" key="3">
    <source>
        <dbReference type="Google" id="ProtNLM"/>
    </source>
</evidence>
<protein>
    <recommendedName>
        <fullName evidence="3">F-box domain-containing protein</fullName>
    </recommendedName>
</protein>
<dbReference type="Proteomes" id="UP000807306">
    <property type="component" value="Unassembled WGS sequence"/>
</dbReference>
<evidence type="ECO:0000313" key="2">
    <source>
        <dbReference type="Proteomes" id="UP000807306"/>
    </source>
</evidence>
<gene>
    <name evidence="1" type="ORF">CPB83DRAFT_831127</name>
</gene>
<reference evidence="1" key="1">
    <citation type="submission" date="2020-11" db="EMBL/GenBank/DDBJ databases">
        <authorList>
            <consortium name="DOE Joint Genome Institute"/>
            <person name="Ahrendt S."/>
            <person name="Riley R."/>
            <person name="Andreopoulos W."/>
            <person name="Labutti K."/>
            <person name="Pangilinan J."/>
            <person name="Ruiz-Duenas F.J."/>
            <person name="Barrasa J.M."/>
            <person name="Sanchez-Garcia M."/>
            <person name="Camarero S."/>
            <person name="Miyauchi S."/>
            <person name="Serrano A."/>
            <person name="Linde D."/>
            <person name="Babiker R."/>
            <person name="Drula E."/>
            <person name="Ayuso-Fernandez I."/>
            <person name="Pacheco R."/>
            <person name="Padilla G."/>
            <person name="Ferreira P."/>
            <person name="Barriuso J."/>
            <person name="Kellner H."/>
            <person name="Castanera R."/>
            <person name="Alfaro M."/>
            <person name="Ramirez L."/>
            <person name="Pisabarro A.G."/>
            <person name="Kuo A."/>
            <person name="Tritt A."/>
            <person name="Lipzen A."/>
            <person name="He G."/>
            <person name="Yan M."/>
            <person name="Ng V."/>
            <person name="Cullen D."/>
            <person name="Martin F."/>
            <person name="Rosso M.-N."/>
            <person name="Henrissat B."/>
            <person name="Hibbett D."/>
            <person name="Martinez A.T."/>
            <person name="Grigoriev I.V."/>
        </authorList>
    </citation>
    <scope>NUCLEOTIDE SEQUENCE</scope>
    <source>
        <strain evidence="1">CBS 506.95</strain>
    </source>
</reference>
<name>A0A9P6EUD1_9AGAR</name>